<evidence type="ECO:0000256" key="1">
    <source>
        <dbReference type="SAM" id="MobiDB-lite"/>
    </source>
</evidence>
<proteinExistence type="predicted"/>
<organism evidence="2 3">
    <name type="scientific">Neobacillus bataviensis</name>
    <dbReference type="NCBI Taxonomy" id="220685"/>
    <lineage>
        <taxon>Bacteria</taxon>
        <taxon>Bacillati</taxon>
        <taxon>Bacillota</taxon>
        <taxon>Bacilli</taxon>
        <taxon>Bacillales</taxon>
        <taxon>Bacillaceae</taxon>
        <taxon>Neobacillus</taxon>
    </lineage>
</organism>
<evidence type="ECO:0000313" key="3">
    <source>
        <dbReference type="Proteomes" id="UP000319671"/>
    </source>
</evidence>
<dbReference type="AlphaFoldDB" id="A0A561CQD0"/>
<feature type="region of interest" description="Disordered" evidence="1">
    <location>
        <begin position="1"/>
        <end position="22"/>
    </location>
</feature>
<sequence length="149" mass="17808">MAKKKHNTNNTPRRKRYNRRDRLQNAKKWAEQNNGNNLAKRYSKWFGVDLNCAITELEMLGYKFKQSYKEQVKKSLEARQKQKEKRKRDKEQVEDFGEDMFYFVAGYTENGVPFGLTREEMEEGAETFPILQPPKSKNHFNINDDDFPF</sequence>
<feature type="compositionally biased region" description="Basic residues" evidence="1">
    <location>
        <begin position="1"/>
        <end position="19"/>
    </location>
</feature>
<gene>
    <name evidence="2" type="ORF">FB550_11611</name>
</gene>
<comment type="caution">
    <text evidence="2">The sequence shown here is derived from an EMBL/GenBank/DDBJ whole genome shotgun (WGS) entry which is preliminary data.</text>
</comment>
<evidence type="ECO:0000313" key="2">
    <source>
        <dbReference type="EMBL" id="TWD93197.1"/>
    </source>
</evidence>
<reference evidence="2 3" key="1">
    <citation type="submission" date="2019-06" db="EMBL/GenBank/DDBJ databases">
        <title>Sorghum-associated microbial communities from plants grown in Nebraska, USA.</title>
        <authorList>
            <person name="Schachtman D."/>
        </authorList>
    </citation>
    <scope>NUCLEOTIDE SEQUENCE [LARGE SCALE GENOMIC DNA]</scope>
    <source>
        <strain evidence="2 3">2482</strain>
    </source>
</reference>
<protein>
    <submittedName>
        <fullName evidence="2">Uncharacterized protein</fullName>
    </submittedName>
</protein>
<feature type="region of interest" description="Disordered" evidence="1">
    <location>
        <begin position="73"/>
        <end position="92"/>
    </location>
</feature>
<dbReference type="Proteomes" id="UP000319671">
    <property type="component" value="Unassembled WGS sequence"/>
</dbReference>
<keyword evidence="3" id="KW-1185">Reference proteome</keyword>
<dbReference type="RefSeq" id="WP_144567659.1">
    <property type="nucleotide sequence ID" value="NZ_VIVN01000016.1"/>
</dbReference>
<accession>A0A561CQD0</accession>
<dbReference type="EMBL" id="VIVN01000016">
    <property type="protein sequence ID" value="TWD93197.1"/>
    <property type="molecule type" value="Genomic_DNA"/>
</dbReference>
<name>A0A561CQD0_9BACI</name>